<proteinExistence type="predicted"/>
<dbReference type="EMBL" id="CBMD010001702">
    <property type="protein sequence ID" value="CDL73120.1"/>
    <property type="molecule type" value="Genomic_DNA"/>
</dbReference>
<accession>W1I919</accession>
<reference evidence="1" key="1">
    <citation type="submission" date="2013-05" db="EMBL/GenBank/DDBJ databases">
        <title>Draft genome sequences of six wheat associated Fusarium spp. isolates.</title>
        <authorList>
            <person name="Moolhuijzen P.M."/>
            <person name="Manners J.M."/>
            <person name="Wilcox S."/>
            <person name="Bellgard M.I."/>
            <person name="Gardiner D.M."/>
        </authorList>
    </citation>
    <scope>NUCLEOTIDE SEQUENCE</scope>
    <source>
        <strain evidence="1">CS3427</strain>
    </source>
</reference>
<gene>
    <name evidence="1" type="ORF">BN847_0125880</name>
</gene>
<dbReference type="AlphaFoldDB" id="W1I919"/>
<evidence type="ECO:0000313" key="1">
    <source>
        <dbReference type="EMBL" id="CDL73120.1"/>
    </source>
</evidence>
<feature type="non-terminal residue" evidence="1">
    <location>
        <position position="56"/>
    </location>
</feature>
<organism evidence="1">
    <name type="scientific">Fusarium pseudograminearum CS3427</name>
    <dbReference type="NCBI Taxonomy" id="1318457"/>
    <lineage>
        <taxon>Eukaryota</taxon>
        <taxon>Fungi</taxon>
        <taxon>Dikarya</taxon>
        <taxon>Ascomycota</taxon>
        <taxon>Pezizomycotina</taxon>
        <taxon>Sordariomycetes</taxon>
        <taxon>Hypocreomycetidae</taxon>
        <taxon>Hypocreales</taxon>
        <taxon>Nectriaceae</taxon>
        <taxon>Fusarium</taxon>
    </lineage>
</organism>
<sequence>ASPHNGNKNKSLEKALKAKLWKWTFCYKPSNCGKPLKKFQPSKYGNITYGTGNDSW</sequence>
<name>W1I919_FUSPS</name>
<protein>
    <submittedName>
        <fullName evidence="1">Unclassified</fullName>
    </submittedName>
</protein>
<feature type="non-terminal residue" evidence="1">
    <location>
        <position position="1"/>
    </location>
</feature>
<dbReference type="EMBL" id="HG316979">
    <property type="protein sequence ID" value="CDX48425.1"/>
    <property type="molecule type" value="Genomic_DNA"/>
</dbReference>